<proteinExistence type="predicted"/>
<evidence type="ECO:0000256" key="1">
    <source>
        <dbReference type="SAM" id="MobiDB-lite"/>
    </source>
</evidence>
<feature type="region of interest" description="Disordered" evidence="1">
    <location>
        <begin position="1"/>
        <end position="59"/>
    </location>
</feature>
<keyword evidence="3" id="KW-1185">Reference proteome</keyword>
<dbReference type="EMBL" id="OU898276">
    <property type="protein sequence ID" value="CAG9827152.1"/>
    <property type="molecule type" value="Genomic_DNA"/>
</dbReference>
<feature type="compositionally biased region" description="Basic and acidic residues" evidence="1">
    <location>
        <begin position="101"/>
        <end position="111"/>
    </location>
</feature>
<sequence length="123" mass="14159">MNTDNDIAEHNLYSDDSEKDNTYEPGDDVDLNGRKRRWNFGPSTSAALDDDSSSDSEGIINRTATGDAYPIILAEDCSRSREFRKKFRRKALWKRSKAHRERNFGKENTDRKGKHHAARTLKN</sequence>
<dbReference type="OrthoDB" id="10597605at2759"/>
<accession>A0A9N9SLE9</accession>
<gene>
    <name evidence="2" type="ORF">DIABBA_LOCUS1185</name>
</gene>
<dbReference type="AlphaFoldDB" id="A0A9N9SLE9"/>
<feature type="compositionally biased region" description="Basic residues" evidence="1">
    <location>
        <begin position="112"/>
        <end position="123"/>
    </location>
</feature>
<reference evidence="2" key="1">
    <citation type="submission" date="2022-01" db="EMBL/GenBank/DDBJ databases">
        <authorList>
            <person name="King R."/>
        </authorList>
    </citation>
    <scope>NUCLEOTIDE SEQUENCE</scope>
</reference>
<organism evidence="2 3">
    <name type="scientific">Diabrotica balteata</name>
    <name type="common">Banded cucumber beetle</name>
    <dbReference type="NCBI Taxonomy" id="107213"/>
    <lineage>
        <taxon>Eukaryota</taxon>
        <taxon>Metazoa</taxon>
        <taxon>Ecdysozoa</taxon>
        <taxon>Arthropoda</taxon>
        <taxon>Hexapoda</taxon>
        <taxon>Insecta</taxon>
        <taxon>Pterygota</taxon>
        <taxon>Neoptera</taxon>
        <taxon>Endopterygota</taxon>
        <taxon>Coleoptera</taxon>
        <taxon>Polyphaga</taxon>
        <taxon>Cucujiformia</taxon>
        <taxon>Chrysomeloidea</taxon>
        <taxon>Chrysomelidae</taxon>
        <taxon>Galerucinae</taxon>
        <taxon>Diabroticina</taxon>
        <taxon>Diabroticites</taxon>
        <taxon>Diabrotica</taxon>
    </lineage>
</organism>
<feature type="region of interest" description="Disordered" evidence="1">
    <location>
        <begin position="94"/>
        <end position="123"/>
    </location>
</feature>
<evidence type="ECO:0000313" key="2">
    <source>
        <dbReference type="EMBL" id="CAG9827152.1"/>
    </source>
</evidence>
<evidence type="ECO:0000313" key="3">
    <source>
        <dbReference type="Proteomes" id="UP001153709"/>
    </source>
</evidence>
<name>A0A9N9SLE9_DIABA</name>
<protein>
    <submittedName>
        <fullName evidence="2">Uncharacterized protein</fullName>
    </submittedName>
</protein>
<dbReference type="Proteomes" id="UP001153709">
    <property type="component" value="Chromosome 1"/>
</dbReference>